<accession>A0A1I7BTI3</accession>
<evidence type="ECO:0000259" key="8">
    <source>
        <dbReference type="Pfam" id="PF00884"/>
    </source>
</evidence>
<dbReference type="OrthoDB" id="9763552at2"/>
<dbReference type="Gene3D" id="3.40.720.10">
    <property type="entry name" value="Alkaline Phosphatase, subunit A"/>
    <property type="match status" value="1"/>
</dbReference>
<dbReference type="AlphaFoldDB" id="A0A1I7BTI3"/>
<keyword evidence="10" id="KW-1185">Reference proteome</keyword>
<dbReference type="SUPFAM" id="SSF53649">
    <property type="entry name" value="Alkaline phosphatase-like"/>
    <property type="match status" value="1"/>
</dbReference>
<evidence type="ECO:0000256" key="1">
    <source>
        <dbReference type="ARBA" id="ARBA00001913"/>
    </source>
</evidence>
<comment type="cofactor">
    <cofactor evidence="1">
        <name>Ca(2+)</name>
        <dbReference type="ChEBI" id="CHEBI:29108"/>
    </cofactor>
</comment>
<feature type="signal peptide" evidence="7">
    <location>
        <begin position="1"/>
        <end position="18"/>
    </location>
</feature>
<dbReference type="InterPro" id="IPR035874">
    <property type="entry name" value="IDS"/>
</dbReference>
<dbReference type="STRING" id="305507.SAMN04489724_2695"/>
<gene>
    <name evidence="9" type="ORF">SAMN04489724_2695</name>
</gene>
<dbReference type="InterPro" id="IPR017850">
    <property type="entry name" value="Alkaline_phosphatase_core_sf"/>
</dbReference>
<dbReference type="RefSeq" id="WP_091693930.1">
    <property type="nucleotide sequence ID" value="NZ_FPBF01000003.1"/>
</dbReference>
<dbReference type="GO" id="GO:0046872">
    <property type="term" value="F:metal ion binding"/>
    <property type="evidence" value="ECO:0007669"/>
    <property type="project" value="UniProtKB-KW"/>
</dbReference>
<comment type="similarity">
    <text evidence="2">Belongs to the sulfatase family.</text>
</comment>
<reference evidence="10" key="1">
    <citation type="submission" date="2016-10" db="EMBL/GenBank/DDBJ databases">
        <authorList>
            <person name="Varghese N."/>
            <person name="Submissions S."/>
        </authorList>
    </citation>
    <scope>NUCLEOTIDE SEQUENCE [LARGE SCALE GENOMIC DNA]</scope>
    <source>
        <strain evidence="10">DSM 23445</strain>
    </source>
</reference>
<evidence type="ECO:0000256" key="3">
    <source>
        <dbReference type="ARBA" id="ARBA00022723"/>
    </source>
</evidence>
<keyword evidence="5" id="KW-0378">Hydrolase</keyword>
<feature type="chain" id="PRO_5011688375" description="Sulfatase N-terminal domain-containing protein" evidence="7">
    <location>
        <begin position="19"/>
        <end position="481"/>
    </location>
</feature>
<organism evidence="9 10">
    <name type="scientific">Algoriphagus locisalis</name>
    <dbReference type="NCBI Taxonomy" id="305507"/>
    <lineage>
        <taxon>Bacteria</taxon>
        <taxon>Pseudomonadati</taxon>
        <taxon>Bacteroidota</taxon>
        <taxon>Cytophagia</taxon>
        <taxon>Cytophagales</taxon>
        <taxon>Cyclobacteriaceae</taxon>
        <taxon>Algoriphagus</taxon>
    </lineage>
</organism>
<proteinExistence type="inferred from homology"/>
<dbReference type="InterPro" id="IPR000917">
    <property type="entry name" value="Sulfatase_N"/>
</dbReference>
<evidence type="ECO:0000313" key="9">
    <source>
        <dbReference type="EMBL" id="SFT90433.1"/>
    </source>
</evidence>
<dbReference type="PANTHER" id="PTHR45953:SF1">
    <property type="entry name" value="IDURONATE 2-SULFATASE"/>
    <property type="match status" value="1"/>
</dbReference>
<dbReference type="EMBL" id="FPBF01000003">
    <property type="protein sequence ID" value="SFT90433.1"/>
    <property type="molecule type" value="Genomic_DNA"/>
</dbReference>
<sequence length="481" mass="53401">MQKLLFIVSFLLSLNAFSQEKKKPNVLFIIADDLTATAIGAYGNPVPKTPVIDQLAKESTLFTHAYTQYPVCGPSRASFMFGYYPNATQTYGYVSGRENVGEDRPSMAELFKQNGYYTARVSKIYHMGVPGDIEKGSDGTDDPASWMEKFNSQGPEWTAAGKAELVQNNPDGSIERKGGNVMTIVQADGDDLVHSDGKTAAKASELIRQHKDKPFFLAVGFVRPHVPFVAPAGYFDPFPFAKIKTPEQAPNDWDDIPERGINYVTSVNAEMNQEQKQKAIAAYYASVSYMDAQVGKVLKTLKEEGLEDNTIIVFTSDHGFHLGEHEFWMKVSLHEESVKVPMMIKVPGKKPAVVNSFAELLDLYPTLADLAGLKAPKDIQGKSLKALLDNPTKKVRDMAFSVSQGGKSFLIRTEKWVYIQYNEDASAGMELFDMENDPKQFNNLAEDPAYAKPLKEMQAKLAKKLAEVRKNDLGIDYKASK</sequence>
<evidence type="ECO:0000256" key="2">
    <source>
        <dbReference type="ARBA" id="ARBA00008779"/>
    </source>
</evidence>
<dbReference type="PANTHER" id="PTHR45953">
    <property type="entry name" value="IDURONATE 2-SULFATASE"/>
    <property type="match status" value="1"/>
</dbReference>
<dbReference type="GO" id="GO:0004423">
    <property type="term" value="F:iduronate-2-sulfatase activity"/>
    <property type="evidence" value="ECO:0007669"/>
    <property type="project" value="InterPro"/>
</dbReference>
<dbReference type="CDD" id="cd16030">
    <property type="entry name" value="iduronate-2-sulfatase"/>
    <property type="match status" value="1"/>
</dbReference>
<evidence type="ECO:0000256" key="7">
    <source>
        <dbReference type="SAM" id="SignalP"/>
    </source>
</evidence>
<evidence type="ECO:0000256" key="6">
    <source>
        <dbReference type="ARBA" id="ARBA00022837"/>
    </source>
</evidence>
<evidence type="ECO:0000313" key="10">
    <source>
        <dbReference type="Proteomes" id="UP000199673"/>
    </source>
</evidence>
<keyword evidence="6" id="KW-0106">Calcium</keyword>
<dbReference type="GO" id="GO:0005737">
    <property type="term" value="C:cytoplasm"/>
    <property type="evidence" value="ECO:0007669"/>
    <property type="project" value="TreeGrafter"/>
</dbReference>
<evidence type="ECO:0000256" key="5">
    <source>
        <dbReference type="ARBA" id="ARBA00022801"/>
    </source>
</evidence>
<name>A0A1I7BTI3_9BACT</name>
<feature type="domain" description="Sulfatase N-terminal" evidence="8">
    <location>
        <begin position="24"/>
        <end position="372"/>
    </location>
</feature>
<dbReference type="Pfam" id="PF00884">
    <property type="entry name" value="Sulfatase"/>
    <property type="match status" value="1"/>
</dbReference>
<dbReference type="Proteomes" id="UP000199673">
    <property type="component" value="Unassembled WGS sequence"/>
</dbReference>
<protein>
    <recommendedName>
        <fullName evidence="8">Sulfatase N-terminal domain-containing protein</fullName>
    </recommendedName>
</protein>
<keyword evidence="4 7" id="KW-0732">Signal</keyword>
<keyword evidence="3" id="KW-0479">Metal-binding</keyword>
<evidence type="ECO:0000256" key="4">
    <source>
        <dbReference type="ARBA" id="ARBA00022729"/>
    </source>
</evidence>